<organism evidence="4 5">
    <name type="scientific">Dactylosporangium fulvum</name>
    <dbReference type="NCBI Taxonomy" id="53359"/>
    <lineage>
        <taxon>Bacteria</taxon>
        <taxon>Bacillati</taxon>
        <taxon>Actinomycetota</taxon>
        <taxon>Actinomycetes</taxon>
        <taxon>Micromonosporales</taxon>
        <taxon>Micromonosporaceae</taxon>
        <taxon>Dactylosporangium</taxon>
    </lineage>
</organism>
<name>A0ABY5W3N2_9ACTN</name>
<evidence type="ECO:0000256" key="1">
    <source>
        <dbReference type="SAM" id="MobiDB-lite"/>
    </source>
</evidence>
<dbReference type="InterPro" id="IPR032856">
    <property type="entry name" value="GDE_N_bis"/>
</dbReference>
<dbReference type="RefSeq" id="WP_259861895.1">
    <property type="nucleotide sequence ID" value="NZ_BAAAST010000029.1"/>
</dbReference>
<feature type="domain" description="Putative glycogen debranching enzyme N-terminal" evidence="2">
    <location>
        <begin position="43"/>
        <end position="208"/>
    </location>
</feature>
<reference evidence="4" key="1">
    <citation type="submission" date="2021-04" db="EMBL/GenBank/DDBJ databases">
        <authorList>
            <person name="Hartkoorn R.C."/>
            <person name="Beaudoing E."/>
            <person name="Hot D."/>
        </authorList>
    </citation>
    <scope>NUCLEOTIDE SEQUENCE</scope>
    <source>
        <strain evidence="4">NRRL B-16292</strain>
    </source>
</reference>
<proteinExistence type="predicted"/>
<evidence type="ECO:0000259" key="3">
    <source>
        <dbReference type="Pfam" id="PF22422"/>
    </source>
</evidence>
<keyword evidence="5" id="KW-1185">Reference proteome</keyword>
<protein>
    <submittedName>
        <fullName evidence="4">Amylo-alpha-1,6-glucosidase</fullName>
    </submittedName>
</protein>
<reference evidence="4" key="2">
    <citation type="submission" date="2022-09" db="EMBL/GenBank/DDBJ databases">
        <title>Biosynthetic gene clusters of Dactylosporangioum fulvum.</title>
        <authorList>
            <person name="Caradec T."/>
        </authorList>
    </citation>
    <scope>NUCLEOTIDE SEQUENCE</scope>
    <source>
        <strain evidence="4">NRRL B-16292</strain>
    </source>
</reference>
<dbReference type="Proteomes" id="UP001059617">
    <property type="component" value="Chromosome"/>
</dbReference>
<dbReference type="Gene3D" id="1.50.10.10">
    <property type="match status" value="1"/>
</dbReference>
<feature type="region of interest" description="Disordered" evidence="1">
    <location>
        <begin position="1"/>
        <end position="20"/>
    </location>
</feature>
<accession>A0ABY5W3N2</accession>
<dbReference type="InterPro" id="IPR054491">
    <property type="entry name" value="MGH1-like_GH"/>
</dbReference>
<dbReference type="EMBL" id="CP073720">
    <property type="protein sequence ID" value="UWP84069.1"/>
    <property type="molecule type" value="Genomic_DNA"/>
</dbReference>
<feature type="domain" description="Mannosylglycerate hydrolase MGH1-like glycoside hydrolase" evidence="3">
    <location>
        <begin position="348"/>
        <end position="565"/>
    </location>
</feature>
<gene>
    <name evidence="4" type="ORF">Dfulv_07395</name>
</gene>
<dbReference type="Pfam" id="PF14742">
    <property type="entry name" value="GDE_N_bis"/>
    <property type="match status" value="1"/>
</dbReference>
<evidence type="ECO:0000313" key="5">
    <source>
        <dbReference type="Proteomes" id="UP001059617"/>
    </source>
</evidence>
<dbReference type="InterPro" id="IPR012341">
    <property type="entry name" value="6hp_glycosidase-like_sf"/>
</dbReference>
<dbReference type="InterPro" id="IPR008928">
    <property type="entry name" value="6-hairpin_glycosidase_sf"/>
</dbReference>
<sequence length="682" mass="71926">MSDLPPALNRNPNGSPKPEKRLVKRKNMAQPYLHEHVTCVAAPATWLSRPSGQLTGGADGLYVNDRRVVSRLVVTVDGVEPVPVAAQRTGAASARFVAVLPGLVDDSPDPTVTLSRRRLAEPLGGTETITLTNVSHTTLTVEVAVDAATDFASISAVKDGTAGAAVSDGWRAADGMAVTVEATPPGDAGPLRWRVTVPPRGEWSAELRFTRTDVPPVARSKRFSTLRVAADDRRLDALIRASVQDLDALRRADGEDVYYTAGSPWYLTLFGRDSLWAARLGLPLGHEVAAGTLRALAKRQGVKSDPDTDEEPGKILHEVRPPDAAYYLPPVYYGTVDATALFVSTLADAYRWGMPRAAVEPLLSNVERALEWLAGHDGFIAYRSSGKGLTNHGWKDSGDGVQHADGRLATGPLALSEVQAYAYQAAVDAAWLLESFGREGAGRWRAWAADLAERFRAAFWCPGGYPAIALDGTGQQVDSIASNMGHLLGTGLLDTGESTAVAGKLAELRSPFGIRTVAPSSAGYNDLSYHLGSVWPHDTAIALLGLVRDGHAEEAAAVVRALLDAGERFDFRLPELFGGDDLPTPYPAACRPQAWAAAAGPAILTALLGLDVDVPNGRITFAPLAPSPVGAFRVRGLKIADGELDVSVDASGALTVHNGPVGVVFLSADGSPARIGPATSAA</sequence>
<dbReference type="Pfam" id="PF22422">
    <property type="entry name" value="MGH1-like_GH"/>
    <property type="match status" value="1"/>
</dbReference>
<evidence type="ECO:0000259" key="2">
    <source>
        <dbReference type="Pfam" id="PF14742"/>
    </source>
</evidence>
<dbReference type="SUPFAM" id="SSF48208">
    <property type="entry name" value="Six-hairpin glycosidases"/>
    <property type="match status" value="1"/>
</dbReference>
<evidence type="ECO:0000313" key="4">
    <source>
        <dbReference type="EMBL" id="UWP84069.1"/>
    </source>
</evidence>